<dbReference type="EMBL" id="FQVL01000001">
    <property type="protein sequence ID" value="SHE40178.1"/>
    <property type="molecule type" value="Genomic_DNA"/>
</dbReference>
<dbReference type="RefSeq" id="WP_175552248.1">
    <property type="nucleotide sequence ID" value="NZ_FQVL01000001.1"/>
</dbReference>
<reference evidence="1 2" key="1">
    <citation type="submission" date="2016-11" db="EMBL/GenBank/DDBJ databases">
        <authorList>
            <person name="Jaros S."/>
            <person name="Januszkiewicz K."/>
            <person name="Wedrychowicz H."/>
        </authorList>
    </citation>
    <scope>NUCLEOTIDE SEQUENCE [LARGE SCALE GENOMIC DNA]</scope>
    <source>
        <strain evidence="1 2">DSM 44666</strain>
    </source>
</reference>
<sequence>MSEEDTSIKDPLANQVKNASLRKMLEGNIKDASALWDLGEILEKGVSEEDREPGIED</sequence>
<evidence type="ECO:0000313" key="2">
    <source>
        <dbReference type="Proteomes" id="UP000184476"/>
    </source>
</evidence>
<name>A0A1M4T759_9BACL</name>
<keyword evidence="2" id="KW-1185">Reference proteome</keyword>
<dbReference type="Proteomes" id="UP000184476">
    <property type="component" value="Unassembled WGS sequence"/>
</dbReference>
<organism evidence="1 2">
    <name type="scientific">Seinonella peptonophila</name>
    <dbReference type="NCBI Taxonomy" id="112248"/>
    <lineage>
        <taxon>Bacteria</taxon>
        <taxon>Bacillati</taxon>
        <taxon>Bacillota</taxon>
        <taxon>Bacilli</taxon>
        <taxon>Bacillales</taxon>
        <taxon>Thermoactinomycetaceae</taxon>
        <taxon>Seinonella</taxon>
    </lineage>
</organism>
<gene>
    <name evidence="1" type="ORF">SAMN05444392_101336</name>
</gene>
<accession>A0A1M4T759</accession>
<dbReference type="AlphaFoldDB" id="A0A1M4T759"/>
<evidence type="ECO:0000313" key="1">
    <source>
        <dbReference type="EMBL" id="SHE40178.1"/>
    </source>
</evidence>
<protein>
    <submittedName>
        <fullName evidence="1">Uncharacterized protein</fullName>
    </submittedName>
</protein>
<proteinExistence type="predicted"/>